<protein>
    <recommendedName>
        <fullName evidence="1">Cyclic nucleotide-binding domain-containing protein</fullName>
    </recommendedName>
</protein>
<dbReference type="InterPro" id="IPR005105">
    <property type="entry name" value="GlnD_Uridyltrans_N"/>
</dbReference>
<reference evidence="2" key="1">
    <citation type="submission" date="2005-09" db="EMBL/GenBank/DDBJ databases">
        <title>Annotation of Vibrio cholerae MO10.</title>
        <authorList>
            <person name="Colwell R."/>
            <person name="Grim C.J."/>
            <person name="Young S."/>
            <person name="Jaffe D."/>
            <person name="Gnerre S."/>
            <person name="Berlin A."/>
            <person name="Heiman D."/>
            <person name="Hepburn T."/>
            <person name="Shea T."/>
            <person name="Sykes S."/>
            <person name="Yandava C."/>
            <person name="Alvarado L."/>
            <person name="Kodira C."/>
            <person name="Borodovsky M."/>
            <person name="Heidelberg J."/>
            <person name="Lander E."/>
            <person name="Galagan J."/>
            <person name="Nusbaum C."/>
            <person name="Birren B."/>
        </authorList>
    </citation>
    <scope>NUCLEOTIDE SEQUENCE [LARGE SCALE GENOMIC DNA]</scope>
    <source>
        <strain evidence="2">MO10</strain>
    </source>
</reference>
<dbReference type="CDD" id="cd00038">
    <property type="entry name" value="CAP_ED"/>
    <property type="match status" value="1"/>
</dbReference>
<dbReference type="InterPro" id="IPR000595">
    <property type="entry name" value="cNMP-bd_dom"/>
</dbReference>
<dbReference type="HOGENOM" id="CLU_027866_1_0_6"/>
<dbReference type="PANTHER" id="PTHR43773">
    <property type="entry name" value="MAGNESIUM TRANSPORTER MGTE"/>
    <property type="match status" value="1"/>
</dbReference>
<dbReference type="PROSITE" id="PS50042">
    <property type="entry name" value="CNMP_BINDING_3"/>
    <property type="match status" value="1"/>
</dbReference>
<dbReference type="SUPFAM" id="SSF51206">
    <property type="entry name" value="cAMP-binding domain-like"/>
    <property type="match status" value="1"/>
</dbReference>
<dbReference type="CDD" id="cd04589">
    <property type="entry name" value="CBS_pair_CAP-ED_NT_Pol-beta-like_DUF294_assoc"/>
    <property type="match status" value="1"/>
</dbReference>
<dbReference type="InterPro" id="IPR000644">
    <property type="entry name" value="CBS_dom"/>
</dbReference>
<dbReference type="InterPro" id="IPR014710">
    <property type="entry name" value="RmlC-like_jellyroll"/>
</dbReference>
<dbReference type="Pfam" id="PF03445">
    <property type="entry name" value="DUF294"/>
    <property type="match status" value="1"/>
</dbReference>
<dbReference type="SUPFAM" id="SSF54631">
    <property type="entry name" value="CBS-domain pair"/>
    <property type="match status" value="1"/>
</dbReference>
<evidence type="ECO:0000313" key="2">
    <source>
        <dbReference type="EMBL" id="EET25554.1"/>
    </source>
</evidence>
<feature type="domain" description="Cyclic nucleotide-binding" evidence="1">
    <location>
        <begin position="11"/>
        <end position="127"/>
    </location>
</feature>
<dbReference type="InterPro" id="IPR046342">
    <property type="entry name" value="CBS_dom_sf"/>
</dbReference>
<gene>
    <name evidence="2" type="ORF">VchoM_03581</name>
</gene>
<proteinExistence type="predicted"/>
<dbReference type="Gene3D" id="2.60.120.10">
    <property type="entry name" value="Jelly Rolls"/>
    <property type="match status" value="1"/>
</dbReference>
<dbReference type="Pfam" id="PF00027">
    <property type="entry name" value="cNMP_binding"/>
    <property type="match status" value="1"/>
</dbReference>
<reference evidence="2" key="2">
    <citation type="submission" date="2008-07" db="EMBL/GenBank/DDBJ databases">
        <authorList>
            <consortium name="Broad Institute Genome Sequencing Platform"/>
            <person name="Colwell R."/>
            <person name="Grim C.J."/>
            <person name="Young S."/>
            <person name="Jaffe D."/>
            <person name="Gnerre S."/>
            <person name="Berlin A."/>
            <person name="Heiman D."/>
            <person name="Hepburn T."/>
            <person name="Shea T."/>
            <person name="Sykes S."/>
            <person name="Alvarado L."/>
            <person name="Kodira C."/>
            <person name="Heidelberg J."/>
            <person name="Lander E."/>
            <person name="Galagan J."/>
            <person name="Nusbaum C."/>
            <person name="Birren B."/>
        </authorList>
    </citation>
    <scope>NUCLEOTIDE SEQUENCE [LARGE SCALE GENOMIC DNA]</scope>
    <source>
        <strain evidence="2">MO10</strain>
    </source>
</reference>
<dbReference type="Gene3D" id="3.10.580.10">
    <property type="entry name" value="CBS-domain"/>
    <property type="match status" value="1"/>
</dbReference>
<dbReference type="Pfam" id="PF10335">
    <property type="entry name" value="DUF294_C"/>
    <property type="match status" value="1"/>
</dbReference>
<dbReference type="GO" id="GO:0016020">
    <property type="term" value="C:membrane"/>
    <property type="evidence" value="ECO:0007669"/>
    <property type="project" value="InterPro"/>
</dbReference>
<accession>A0A0X1L4X9</accession>
<dbReference type="AlphaFoldDB" id="A0A0X1L4X9"/>
<dbReference type="EMBL" id="DS990140">
    <property type="protein sequence ID" value="EET25554.1"/>
    <property type="molecule type" value="Genomic_DNA"/>
</dbReference>
<dbReference type="InterPro" id="IPR018821">
    <property type="entry name" value="DUF294_put_nucleoTrafse_sb-bd"/>
</dbReference>
<dbReference type="GO" id="GO:0015095">
    <property type="term" value="F:magnesium ion transmembrane transporter activity"/>
    <property type="evidence" value="ECO:0007669"/>
    <property type="project" value="InterPro"/>
</dbReference>
<name>A0A0X1L4X9_VIBCO</name>
<dbReference type="Pfam" id="PF00571">
    <property type="entry name" value="CBS"/>
    <property type="match status" value="1"/>
</dbReference>
<organism evidence="2">
    <name type="scientific">Vibrio cholerae (strain MO10)</name>
    <dbReference type="NCBI Taxonomy" id="345072"/>
    <lineage>
        <taxon>Bacteria</taxon>
        <taxon>Pseudomonadati</taxon>
        <taxon>Pseudomonadota</taxon>
        <taxon>Gammaproteobacteria</taxon>
        <taxon>Vibrionales</taxon>
        <taxon>Vibrionaceae</taxon>
        <taxon>Vibrio</taxon>
    </lineage>
</organism>
<dbReference type="InterPro" id="IPR018490">
    <property type="entry name" value="cNMP-bd_dom_sf"/>
</dbReference>
<evidence type="ECO:0000259" key="1">
    <source>
        <dbReference type="PROSITE" id="PS50042"/>
    </source>
</evidence>
<dbReference type="Proteomes" id="UP000004687">
    <property type="component" value="Unassembled WGS sequence"/>
</dbReference>
<dbReference type="PANTHER" id="PTHR43773:SF1">
    <property type="entry name" value="MAGNESIUM TRANSPORTER MGTE"/>
    <property type="match status" value="1"/>
</dbReference>
<dbReference type="InterPro" id="IPR006669">
    <property type="entry name" value="MgtE_transporter"/>
</dbReference>
<dbReference type="GO" id="GO:0008773">
    <property type="term" value="F:[protein-PII] uridylyltransferase activity"/>
    <property type="evidence" value="ECO:0007669"/>
    <property type="project" value="InterPro"/>
</dbReference>
<sequence>MPDKFNMQSPPFNRLTAEQQHQLRSALDVAYFRQRDVLIDAQHPVTHLHILIKGTVEERSPDGKEVFAHYANDDLFDVRAMFEELSKHQYMALEDTLSYLLPKSIFLQLYEQNGEFAAYFDNNLAKRQELIEAAAQQKNIAEFILTKVDRSIYHPPFILSPEQPIHSVTQQLKERGIDAALVELHPSDPRLAHNHAHPYAIVTRTNMLHAVMLEGRPLDTPVGEIATFPVLHVDEGDFLFNAMVMMTRQRIKRVMVCLGNQAVGLLSLIQILSAFSTHSHVLTLAIARAASIDELALAANKQRELVESLMSRGVRTRFVMELIAAVNEQIIEKAFELVVPPALHDQCCLVVLGSEGRGEQILKTDQDNALIIQDGLEWHQCQPIMETLTHTLLQLGYPLCPGKVMVNNPKWVRSQSDWKRTLTDWVKAARPEQVMDIAIFADAHAVAGNRALLAPVKAHLQHLMAGQELILAEFTRPALNFSVPLTLFGNVKSSKQGIDIKQGGIFPIVHGVRALSLEHAIDANNTFDRIEALVKKRVLEQETGDNLSEAFKLFLKLRLAQQLGNQHSTNQLDFKQLDRTERDLLRHSLHVVKNLSSGSVITIKFAIEVADELVITPLLARETQRFSLSTAV</sequence>
<dbReference type="CDD" id="cd05401">
    <property type="entry name" value="NT_GlnE_GlnD_like"/>
    <property type="match status" value="1"/>
</dbReference>